<evidence type="ECO:0000313" key="2">
    <source>
        <dbReference type="Proteomes" id="UP001497516"/>
    </source>
</evidence>
<keyword evidence="2" id="KW-1185">Reference proteome</keyword>
<proteinExistence type="predicted"/>
<protein>
    <recommendedName>
        <fullName evidence="3">Secreted protein</fullName>
    </recommendedName>
</protein>
<name>A0AAV2G5Y1_9ROSI</name>
<evidence type="ECO:0008006" key="3">
    <source>
        <dbReference type="Google" id="ProtNLM"/>
    </source>
</evidence>
<dbReference type="AlphaFoldDB" id="A0AAV2G5Y1"/>
<organism evidence="1 2">
    <name type="scientific">Linum trigynum</name>
    <dbReference type="NCBI Taxonomy" id="586398"/>
    <lineage>
        <taxon>Eukaryota</taxon>
        <taxon>Viridiplantae</taxon>
        <taxon>Streptophyta</taxon>
        <taxon>Embryophyta</taxon>
        <taxon>Tracheophyta</taxon>
        <taxon>Spermatophyta</taxon>
        <taxon>Magnoliopsida</taxon>
        <taxon>eudicotyledons</taxon>
        <taxon>Gunneridae</taxon>
        <taxon>Pentapetalae</taxon>
        <taxon>rosids</taxon>
        <taxon>fabids</taxon>
        <taxon>Malpighiales</taxon>
        <taxon>Linaceae</taxon>
        <taxon>Linum</taxon>
    </lineage>
</organism>
<accession>A0AAV2G5Y1</accession>
<dbReference type="EMBL" id="OZ034821">
    <property type="protein sequence ID" value="CAL1405567.1"/>
    <property type="molecule type" value="Genomic_DNA"/>
</dbReference>
<sequence length="81" mass="8433">MRFMVLKMGMPHSEIVACFSSGLCLALGGRLCLLGASSPSSMGRRSSVASCSSLSGRQLLGSWQIGLLSGGSDLFVVVHSR</sequence>
<dbReference type="Proteomes" id="UP001497516">
    <property type="component" value="Chromosome 8"/>
</dbReference>
<evidence type="ECO:0000313" key="1">
    <source>
        <dbReference type="EMBL" id="CAL1405567.1"/>
    </source>
</evidence>
<reference evidence="1 2" key="1">
    <citation type="submission" date="2024-04" db="EMBL/GenBank/DDBJ databases">
        <authorList>
            <person name="Fracassetti M."/>
        </authorList>
    </citation>
    <scope>NUCLEOTIDE SEQUENCE [LARGE SCALE GENOMIC DNA]</scope>
</reference>
<gene>
    <name evidence="1" type="ORF">LTRI10_LOCUS45346</name>
</gene>